<reference evidence="1" key="2">
    <citation type="submission" date="2022-12" db="EMBL/GenBank/DDBJ databases">
        <authorList>
            <person name="Dechsakulwatana C."/>
            <person name="Rungsihiranrut A."/>
            <person name="Muangchinda C."/>
            <person name="Ningthoujam R."/>
            <person name="Klankeo P."/>
            <person name="Pinyakong O."/>
        </authorList>
    </citation>
    <scope>NUCLEOTIDE SEQUENCE</scope>
    <source>
        <strain evidence="1">TL01-2</strain>
    </source>
</reference>
<dbReference type="RefSeq" id="WP_244303095.1">
    <property type="nucleotide sequence ID" value="NZ_JAPTGD010000003.1"/>
</dbReference>
<evidence type="ECO:0000313" key="1">
    <source>
        <dbReference type="EMBL" id="MDU9694323.1"/>
    </source>
</evidence>
<gene>
    <name evidence="1" type="ORF">O0Q50_24355</name>
</gene>
<comment type="caution">
    <text evidence="1">The sequence shown here is derived from an EMBL/GenBank/DDBJ whole genome shotgun (WGS) entry which is preliminary data.</text>
</comment>
<organism evidence="1 2">
    <name type="scientific">Priestia aryabhattai</name>
    <name type="common">Bacillus aryabhattai</name>
    <dbReference type="NCBI Taxonomy" id="412384"/>
    <lineage>
        <taxon>Bacteria</taxon>
        <taxon>Bacillati</taxon>
        <taxon>Bacillota</taxon>
        <taxon>Bacilli</taxon>
        <taxon>Bacillales</taxon>
        <taxon>Bacillaceae</taxon>
        <taxon>Priestia</taxon>
    </lineage>
</organism>
<evidence type="ECO:0000313" key="2">
    <source>
        <dbReference type="Proteomes" id="UP001269400"/>
    </source>
</evidence>
<reference evidence="1" key="1">
    <citation type="journal article" date="2022" name="J Environ Chem Eng">
        <title>Biodegradation of petroleum oil using a constructed nonpathogenic and heavy metal-tolerant bacterial consortium isolated from marine sponges.</title>
        <authorList>
            <person name="Dechsakulwatana C."/>
            <person name="Rungsihiranrut A."/>
            <person name="Muangchinda C."/>
            <person name="Ningthoujam R."/>
            <person name="Klankeo P."/>
            <person name="Pinyakong O."/>
        </authorList>
    </citation>
    <scope>NUCLEOTIDE SEQUENCE</scope>
    <source>
        <strain evidence="1">TL01-2</strain>
    </source>
</reference>
<proteinExistence type="predicted"/>
<dbReference type="Proteomes" id="UP001269400">
    <property type="component" value="Unassembled WGS sequence"/>
</dbReference>
<dbReference type="AlphaFoldDB" id="A0AAX6NEI0"/>
<sequence length="240" mass="27465">MGYLSLFLKWKQKKQEKEVERVLWESISKRKDYWNTIGHVDGDVLTHLLNPMFFGGPAWPSGRQTFIRVQKTETVILASDGLSDPFQSPEEKSRTQGKGLEFYIECDDESLRGPLSDIQDHWAFDLLYQMSQNAAAHPNMLELFMKHDVLSIEFTDLDVPPHFVNKNGDIGVLLGVQSPSVSTSLSLPYESIKLISMKLLTPNELDYVREQGAQGRRQLAETFQLSKSYHITMTKRESLI</sequence>
<name>A0AAX6NEI0_PRIAR</name>
<dbReference type="EMBL" id="JAPTGD010000003">
    <property type="protein sequence ID" value="MDU9694323.1"/>
    <property type="molecule type" value="Genomic_DNA"/>
</dbReference>
<dbReference type="InterPro" id="IPR037181">
    <property type="entry name" value="SUFU_N"/>
</dbReference>
<dbReference type="SUPFAM" id="SSF103359">
    <property type="entry name" value="Suppressor of Fused, N-terminal domain"/>
    <property type="match status" value="1"/>
</dbReference>
<accession>A0AAX6NEI0</accession>
<protein>
    <submittedName>
        <fullName evidence="1">Suppressor of fused domain protein</fullName>
    </submittedName>
</protein>